<dbReference type="InterPro" id="IPR007405">
    <property type="entry name" value="Phage_KVP40_Orf299"/>
</dbReference>
<evidence type="ECO:0000313" key="2">
    <source>
        <dbReference type="Proteomes" id="UP001501436"/>
    </source>
</evidence>
<protein>
    <submittedName>
        <fullName evidence="1">Uncharacterized protein</fullName>
    </submittedName>
</protein>
<keyword evidence="2" id="KW-1185">Reference proteome</keyword>
<dbReference type="EMBL" id="BAABJI010000001">
    <property type="protein sequence ID" value="GAA4902774.1"/>
    <property type="molecule type" value="Genomic_DNA"/>
</dbReference>
<organism evidence="1 2">
    <name type="scientific">Mucilaginibacter defluvii</name>
    <dbReference type="NCBI Taxonomy" id="1196019"/>
    <lineage>
        <taxon>Bacteria</taxon>
        <taxon>Pseudomonadati</taxon>
        <taxon>Bacteroidota</taxon>
        <taxon>Sphingobacteriia</taxon>
        <taxon>Sphingobacteriales</taxon>
        <taxon>Sphingobacteriaceae</taxon>
        <taxon>Mucilaginibacter</taxon>
    </lineage>
</organism>
<name>A0ABP9FI02_9SPHI</name>
<comment type="caution">
    <text evidence="1">The sequence shown here is derived from an EMBL/GenBank/DDBJ whole genome shotgun (WGS) entry which is preliminary data.</text>
</comment>
<evidence type="ECO:0000313" key="1">
    <source>
        <dbReference type="EMBL" id="GAA4902774.1"/>
    </source>
</evidence>
<dbReference type="PANTHER" id="PTHR39961:SF1">
    <property type="entry name" value="DUF458 DOMAIN-CONTAINING PROTEIN"/>
    <property type="match status" value="1"/>
</dbReference>
<accession>A0ABP9FI02</accession>
<proteinExistence type="predicted"/>
<dbReference type="PANTHER" id="PTHR39961">
    <property type="entry name" value="HYPOTHETICAL CYTOSOLIC PROTEIN"/>
    <property type="match status" value="1"/>
</dbReference>
<sequence length="179" mass="20723">MLWLIFIDLTKGHYKLYLKTFYMTWRKFSGEVIQTPILEEVEHAIERETELGNKLKVCIGTDSQVKGAVTDFATVIVFIREQRGGFMFIHQERTSQKMSIKERMLTEVQKSIDTAYRLCDLLDLYDVELEVHADINTNPMFKSNQALHEAMGYILSMGFVFKAKPEAFASSYCANKMVQ</sequence>
<dbReference type="Pfam" id="PF04308">
    <property type="entry name" value="RNaseH_like"/>
    <property type="match status" value="1"/>
</dbReference>
<reference evidence="2" key="1">
    <citation type="journal article" date="2019" name="Int. J. Syst. Evol. Microbiol.">
        <title>The Global Catalogue of Microorganisms (GCM) 10K type strain sequencing project: providing services to taxonomists for standard genome sequencing and annotation.</title>
        <authorList>
            <consortium name="The Broad Institute Genomics Platform"/>
            <consortium name="The Broad Institute Genome Sequencing Center for Infectious Disease"/>
            <person name="Wu L."/>
            <person name="Ma J."/>
        </authorList>
    </citation>
    <scope>NUCLEOTIDE SEQUENCE [LARGE SCALE GENOMIC DNA]</scope>
    <source>
        <strain evidence="2">JCM 18283</strain>
    </source>
</reference>
<dbReference type="Proteomes" id="UP001501436">
    <property type="component" value="Unassembled WGS sequence"/>
</dbReference>
<gene>
    <name evidence="1" type="ORF">GCM10023313_01530</name>
</gene>